<dbReference type="GO" id="GO:0019752">
    <property type="term" value="P:carboxylic acid metabolic process"/>
    <property type="evidence" value="ECO:0007669"/>
    <property type="project" value="InterPro"/>
</dbReference>
<keyword evidence="14" id="KW-1185">Reference proteome</keyword>
<dbReference type="InterPro" id="IPR015422">
    <property type="entry name" value="PyrdxlP-dep_Trfase_small"/>
</dbReference>
<dbReference type="EC" id="4.1.1.28" evidence="8"/>
<dbReference type="InterPro" id="IPR015424">
    <property type="entry name" value="PyrdxlP-dep_Trfase"/>
</dbReference>
<dbReference type="PRINTS" id="PR00800">
    <property type="entry name" value="YHDCRBOXLASE"/>
</dbReference>
<comment type="cofactor">
    <cofactor evidence="1 11 12">
        <name>pyridoxal 5'-phosphate</name>
        <dbReference type="ChEBI" id="CHEBI:597326"/>
    </cofactor>
</comment>
<dbReference type="Gene3D" id="3.90.1150.10">
    <property type="entry name" value="Aspartate Aminotransferase, domain 1"/>
    <property type="match status" value="1"/>
</dbReference>
<dbReference type="GO" id="GO:0042423">
    <property type="term" value="P:catecholamine biosynthetic process"/>
    <property type="evidence" value="ECO:0007669"/>
    <property type="project" value="UniProtKB-KW"/>
</dbReference>
<dbReference type="GO" id="GO:0005737">
    <property type="term" value="C:cytoplasm"/>
    <property type="evidence" value="ECO:0007669"/>
    <property type="project" value="TreeGrafter"/>
</dbReference>
<gene>
    <name evidence="13" type="ORF">CUNI_LOCUS2054</name>
</gene>
<protein>
    <recommendedName>
        <fullName evidence="9">Aromatic-L-amino-acid decarboxylase</fullName>
        <ecNumber evidence="8">4.1.1.28</ecNumber>
    </recommendedName>
    <alternativeName>
        <fullName evidence="10">DOPA decarboxylase</fullName>
    </alternativeName>
</protein>
<evidence type="ECO:0000313" key="13">
    <source>
        <dbReference type="EMBL" id="CAG5116496.1"/>
    </source>
</evidence>
<accession>A0A8S3YQ78</accession>
<dbReference type="GO" id="GO:0006520">
    <property type="term" value="P:amino acid metabolic process"/>
    <property type="evidence" value="ECO:0007669"/>
    <property type="project" value="InterPro"/>
</dbReference>
<evidence type="ECO:0000256" key="11">
    <source>
        <dbReference type="PIRSR" id="PIRSR602129-50"/>
    </source>
</evidence>
<dbReference type="AlphaFoldDB" id="A0A8S3YQ78"/>
<sequence length="476" mass="53519">MDAAGFRSHGREMLDYIAHYLETVHLRQPLPDVHPGYLKDLVPDEAPLTGESWEDLKKDLDRVVMPGVTHWHSPHFHAYYPTANSYPAILGDMLSDGIGCIGFSWASSPVCTELEVIVMDWLAKLLRLPNEFLFSGEGNGGGVIQGTASEATLVALLSARAKIFAQMLFADPSSTHGQILDKLVAYTSDECHSSVERAALITLVKMRKLPTDEQGSLRGPTLEKAIREDKERGLIPFFLCATIGTTSACAFDNMSELGPICSSNDIWMHVDAAYAGSACICPEFQYLLDGIEHCTTFNFNPHKWLRVNFDCSAMWVKDRNLISGAFEIDPLYLQHDNQGQIMPDYRHWQIPLGRRFRSLKLWFVLRMFGVAALQQQIRKDVDLAKMFESLVRSDSRFEIVRSVTLGLVCFRLKGDNSITESLHKKINDDRRIHLVPSIIKGTYFIRFVICASATQQEDVSFAWSVIQELTNSLIPS</sequence>
<keyword evidence="5" id="KW-0210">Decarboxylase</keyword>
<evidence type="ECO:0000256" key="1">
    <source>
        <dbReference type="ARBA" id="ARBA00001933"/>
    </source>
</evidence>
<dbReference type="EMBL" id="CAJHNH020000266">
    <property type="protein sequence ID" value="CAG5116496.1"/>
    <property type="molecule type" value="Genomic_DNA"/>
</dbReference>
<evidence type="ECO:0000256" key="12">
    <source>
        <dbReference type="RuleBase" id="RU000382"/>
    </source>
</evidence>
<dbReference type="Pfam" id="PF00282">
    <property type="entry name" value="Pyridoxal_deC"/>
    <property type="match status" value="1"/>
</dbReference>
<feature type="modified residue" description="N6-(pyridoxal phosphate)lysine" evidence="11">
    <location>
        <position position="303"/>
    </location>
</feature>
<dbReference type="PANTHER" id="PTHR11999:SF167">
    <property type="entry name" value="AROMATIC-L-AMINO-ACID DECARBOXYLASE"/>
    <property type="match status" value="1"/>
</dbReference>
<dbReference type="InterPro" id="IPR002129">
    <property type="entry name" value="PyrdxlP-dep_de-COase"/>
</dbReference>
<organism evidence="13 14">
    <name type="scientific">Candidula unifasciata</name>
    <dbReference type="NCBI Taxonomy" id="100452"/>
    <lineage>
        <taxon>Eukaryota</taxon>
        <taxon>Metazoa</taxon>
        <taxon>Spiralia</taxon>
        <taxon>Lophotrochozoa</taxon>
        <taxon>Mollusca</taxon>
        <taxon>Gastropoda</taxon>
        <taxon>Heterobranchia</taxon>
        <taxon>Euthyneura</taxon>
        <taxon>Panpulmonata</taxon>
        <taxon>Eupulmonata</taxon>
        <taxon>Stylommatophora</taxon>
        <taxon>Helicina</taxon>
        <taxon>Helicoidea</taxon>
        <taxon>Geomitridae</taxon>
        <taxon>Candidula</taxon>
    </lineage>
</organism>
<keyword evidence="4" id="KW-0127">Catecholamine biosynthesis</keyword>
<dbReference type="InterPro" id="IPR015421">
    <property type="entry name" value="PyrdxlP-dep_Trfase_major"/>
</dbReference>
<dbReference type="GO" id="GO:0004058">
    <property type="term" value="F:aromatic-L-amino-acid decarboxylase activity"/>
    <property type="evidence" value="ECO:0007669"/>
    <property type="project" value="UniProtKB-EC"/>
</dbReference>
<evidence type="ECO:0000256" key="9">
    <source>
        <dbReference type="ARBA" id="ARBA00040968"/>
    </source>
</evidence>
<evidence type="ECO:0000256" key="8">
    <source>
        <dbReference type="ARBA" id="ARBA00038886"/>
    </source>
</evidence>
<evidence type="ECO:0000256" key="4">
    <source>
        <dbReference type="ARBA" id="ARBA00022584"/>
    </source>
</evidence>
<dbReference type="PANTHER" id="PTHR11999">
    <property type="entry name" value="GROUP II PYRIDOXAL-5-PHOSPHATE DECARBOXYLASE"/>
    <property type="match status" value="1"/>
</dbReference>
<evidence type="ECO:0000256" key="7">
    <source>
        <dbReference type="ARBA" id="ARBA00023239"/>
    </source>
</evidence>
<dbReference type="FunFam" id="3.40.640.10:FF:000025">
    <property type="entry name" value="Histidine decarboxylase"/>
    <property type="match status" value="1"/>
</dbReference>
<dbReference type="Gene3D" id="3.40.640.10">
    <property type="entry name" value="Type I PLP-dependent aspartate aminotransferase-like (Major domain)"/>
    <property type="match status" value="1"/>
</dbReference>
<evidence type="ECO:0000256" key="5">
    <source>
        <dbReference type="ARBA" id="ARBA00022793"/>
    </source>
</evidence>
<reference evidence="13" key="1">
    <citation type="submission" date="2021-04" db="EMBL/GenBank/DDBJ databases">
        <authorList>
            <consortium name="Molecular Ecology Group"/>
        </authorList>
    </citation>
    <scope>NUCLEOTIDE SEQUENCE</scope>
</reference>
<dbReference type="OrthoDB" id="639767at2759"/>
<name>A0A8S3YQ78_9EUPU</name>
<comment type="caution">
    <text evidence="13">The sequence shown here is derived from an EMBL/GenBank/DDBJ whole genome shotgun (WGS) entry which is preliminary data.</text>
</comment>
<evidence type="ECO:0000256" key="10">
    <source>
        <dbReference type="ARBA" id="ARBA00041275"/>
    </source>
</evidence>
<proteinExistence type="inferred from homology"/>
<evidence type="ECO:0000256" key="3">
    <source>
        <dbReference type="ARBA" id="ARBA00011738"/>
    </source>
</evidence>
<dbReference type="FunFam" id="1.20.1340.10:FF:000001">
    <property type="entry name" value="Histidine decarboxylase"/>
    <property type="match status" value="1"/>
</dbReference>
<evidence type="ECO:0000256" key="2">
    <source>
        <dbReference type="ARBA" id="ARBA00009533"/>
    </source>
</evidence>
<keyword evidence="7 12" id="KW-0456">Lyase</keyword>
<dbReference type="GO" id="GO:0030170">
    <property type="term" value="F:pyridoxal phosphate binding"/>
    <property type="evidence" value="ECO:0007669"/>
    <property type="project" value="InterPro"/>
</dbReference>
<dbReference type="SUPFAM" id="SSF53383">
    <property type="entry name" value="PLP-dependent transferases"/>
    <property type="match status" value="1"/>
</dbReference>
<comment type="similarity">
    <text evidence="2 12">Belongs to the group II decarboxylase family.</text>
</comment>
<dbReference type="GO" id="GO:0042427">
    <property type="term" value="P:serotonin biosynthetic process"/>
    <property type="evidence" value="ECO:0007669"/>
    <property type="project" value="TreeGrafter"/>
</dbReference>
<dbReference type="Gene3D" id="1.20.1340.10">
    <property type="entry name" value="dopa decarboxylase, N-terminal domain"/>
    <property type="match status" value="1"/>
</dbReference>
<evidence type="ECO:0000256" key="6">
    <source>
        <dbReference type="ARBA" id="ARBA00022898"/>
    </source>
</evidence>
<evidence type="ECO:0000313" key="14">
    <source>
        <dbReference type="Proteomes" id="UP000678393"/>
    </source>
</evidence>
<dbReference type="InterPro" id="IPR010977">
    <property type="entry name" value="Aromatic_deC"/>
</dbReference>
<dbReference type="Proteomes" id="UP000678393">
    <property type="component" value="Unassembled WGS sequence"/>
</dbReference>
<comment type="subunit">
    <text evidence="3">Homodimer.</text>
</comment>
<dbReference type="CDD" id="cd06450">
    <property type="entry name" value="DOPA_deC_like"/>
    <property type="match status" value="1"/>
</dbReference>
<keyword evidence="6 11" id="KW-0663">Pyridoxal phosphate</keyword>